<accession>A0A5N5E9R0</accession>
<dbReference type="GO" id="GO:0003677">
    <property type="term" value="F:DNA binding"/>
    <property type="evidence" value="ECO:0007669"/>
    <property type="project" value="UniProtKB-KW"/>
</dbReference>
<dbReference type="Gene3D" id="1.20.120.530">
    <property type="entry name" value="GntR ligand-binding domain-like"/>
    <property type="match status" value="1"/>
</dbReference>
<evidence type="ECO:0000256" key="3">
    <source>
        <dbReference type="ARBA" id="ARBA00023163"/>
    </source>
</evidence>
<protein>
    <recommendedName>
        <fullName evidence="4">HTH gntR-type domain-containing protein</fullName>
    </recommendedName>
</protein>
<keyword evidence="2" id="KW-0238">DNA-binding</keyword>
<evidence type="ECO:0000259" key="4">
    <source>
        <dbReference type="PROSITE" id="PS50949"/>
    </source>
</evidence>
<dbReference type="SUPFAM" id="SSF48008">
    <property type="entry name" value="GntR ligand-binding domain-like"/>
    <property type="match status" value="1"/>
</dbReference>
<dbReference type="SMART" id="SM00345">
    <property type="entry name" value="HTH_GNTR"/>
    <property type="match status" value="1"/>
</dbReference>
<comment type="caution">
    <text evidence="5">The sequence shown here is derived from an EMBL/GenBank/DDBJ whole genome shotgun (WGS) entry which is preliminary data.</text>
</comment>
<dbReference type="AlphaFoldDB" id="A0A5N5E9R0"/>
<feature type="domain" description="HTH gntR-type" evidence="4">
    <location>
        <begin position="6"/>
        <end position="73"/>
    </location>
</feature>
<evidence type="ECO:0000256" key="1">
    <source>
        <dbReference type="ARBA" id="ARBA00023015"/>
    </source>
</evidence>
<dbReference type="PROSITE" id="PS50949">
    <property type="entry name" value="HTH_GNTR"/>
    <property type="match status" value="1"/>
</dbReference>
<dbReference type="InterPro" id="IPR036390">
    <property type="entry name" value="WH_DNA-bd_sf"/>
</dbReference>
<dbReference type="Proteomes" id="UP000325576">
    <property type="component" value="Unassembled WGS sequence"/>
</dbReference>
<dbReference type="Pfam" id="PF07729">
    <property type="entry name" value="FCD"/>
    <property type="match status" value="1"/>
</dbReference>
<dbReference type="PANTHER" id="PTHR43537">
    <property type="entry name" value="TRANSCRIPTIONAL REGULATOR, GNTR FAMILY"/>
    <property type="match status" value="1"/>
</dbReference>
<dbReference type="Gene3D" id="1.10.10.10">
    <property type="entry name" value="Winged helix-like DNA-binding domain superfamily/Winged helix DNA-binding domain"/>
    <property type="match status" value="1"/>
</dbReference>
<name>A0A5N5E9R0_RHOER</name>
<dbReference type="InterPro" id="IPR008920">
    <property type="entry name" value="TF_FadR/GntR_C"/>
</dbReference>
<dbReference type="SUPFAM" id="SSF46785">
    <property type="entry name" value="Winged helix' DNA-binding domain"/>
    <property type="match status" value="1"/>
</dbReference>
<reference evidence="5 6" key="1">
    <citation type="journal article" date="2017" name="Poromechanics V (2013)">
        <title>Genomic Characterization of the Arsenic-Tolerant Actinobacterium, &lt;i&gt;Rhodococcus erythropolis&lt;/i&gt; S43.</title>
        <authorList>
            <person name="Retamal-Morales G."/>
            <person name="Mehnert M."/>
            <person name="Schwabe R."/>
            <person name="Tischler D."/>
            <person name="Schloemann M."/>
            <person name="Levican G.J."/>
        </authorList>
    </citation>
    <scope>NUCLEOTIDE SEQUENCE [LARGE SCALE GENOMIC DNA]</scope>
    <source>
        <strain evidence="5 6">S43</strain>
    </source>
</reference>
<dbReference type="CDD" id="cd07377">
    <property type="entry name" value="WHTH_GntR"/>
    <property type="match status" value="1"/>
</dbReference>
<dbReference type="PRINTS" id="PR00035">
    <property type="entry name" value="HTHGNTR"/>
</dbReference>
<dbReference type="InterPro" id="IPR000524">
    <property type="entry name" value="Tscrpt_reg_HTH_GntR"/>
</dbReference>
<sequence length="257" mass="28213">MATTPQAPGQAAYSQIRQAIVEGRYKPGQRLIEQRIAEQFSLSRTPVREALRRLEAEGLVLSEPNRGAIVRTLSMEDVSDLYGLRARLEAYAAELAAERIDPATQKILDAGIEDFALALTLTSVDAVERVRAVDTANSQIHRAIMAAAKHERLSRLLERTTDVPLVFQAFRQYDRAQTERSHLFHQLIRDAIVAGDGPRASALMHEHVLQGRDVLLAHLAATSSDEVDELFGVSAWETAGPGELAGNLSAEYPAEPV</sequence>
<dbReference type="InterPro" id="IPR011711">
    <property type="entry name" value="GntR_C"/>
</dbReference>
<evidence type="ECO:0000313" key="6">
    <source>
        <dbReference type="Proteomes" id="UP000325576"/>
    </source>
</evidence>
<evidence type="ECO:0000256" key="2">
    <source>
        <dbReference type="ARBA" id="ARBA00023125"/>
    </source>
</evidence>
<dbReference type="InterPro" id="IPR036388">
    <property type="entry name" value="WH-like_DNA-bd_sf"/>
</dbReference>
<evidence type="ECO:0000313" key="5">
    <source>
        <dbReference type="EMBL" id="KAB2584694.1"/>
    </source>
</evidence>
<dbReference type="EMBL" id="MRBO01000410">
    <property type="protein sequence ID" value="KAB2584694.1"/>
    <property type="molecule type" value="Genomic_DNA"/>
</dbReference>
<dbReference type="PANTHER" id="PTHR43537:SF24">
    <property type="entry name" value="GLUCONATE OPERON TRANSCRIPTIONAL REPRESSOR"/>
    <property type="match status" value="1"/>
</dbReference>
<organism evidence="5 6">
    <name type="scientific">Rhodococcus erythropolis</name>
    <name type="common">Arthrobacter picolinophilus</name>
    <dbReference type="NCBI Taxonomy" id="1833"/>
    <lineage>
        <taxon>Bacteria</taxon>
        <taxon>Bacillati</taxon>
        <taxon>Actinomycetota</taxon>
        <taxon>Actinomycetes</taxon>
        <taxon>Mycobacteriales</taxon>
        <taxon>Nocardiaceae</taxon>
        <taxon>Rhodococcus</taxon>
        <taxon>Rhodococcus erythropolis group</taxon>
    </lineage>
</organism>
<dbReference type="GO" id="GO:0003700">
    <property type="term" value="F:DNA-binding transcription factor activity"/>
    <property type="evidence" value="ECO:0007669"/>
    <property type="project" value="InterPro"/>
</dbReference>
<keyword evidence="1" id="KW-0805">Transcription regulation</keyword>
<gene>
    <name evidence="5" type="ORF">BS297_14255</name>
</gene>
<proteinExistence type="predicted"/>
<keyword evidence="3" id="KW-0804">Transcription</keyword>
<dbReference type="SMART" id="SM00895">
    <property type="entry name" value="FCD"/>
    <property type="match status" value="1"/>
</dbReference>
<dbReference type="Pfam" id="PF00392">
    <property type="entry name" value="GntR"/>
    <property type="match status" value="1"/>
</dbReference>